<name>A0A9P9DZK3_9HYPO</name>
<dbReference type="GO" id="GO:0003959">
    <property type="term" value="F:NADPH dehydrogenase activity"/>
    <property type="evidence" value="ECO:0007669"/>
    <property type="project" value="TreeGrafter"/>
</dbReference>
<protein>
    <submittedName>
        <fullName evidence="3">N-ethylmaleimide reductase</fullName>
    </submittedName>
</protein>
<dbReference type="InterPro" id="IPR001155">
    <property type="entry name" value="OxRdtase_FMN_N"/>
</dbReference>
<comment type="caution">
    <text evidence="3">The sequence shown here is derived from an EMBL/GenBank/DDBJ whole genome shotgun (WGS) entry which is preliminary data.</text>
</comment>
<proteinExistence type="predicted"/>
<dbReference type="CDD" id="cd02933">
    <property type="entry name" value="OYE_like_FMN"/>
    <property type="match status" value="1"/>
</dbReference>
<reference evidence="3" key="1">
    <citation type="journal article" date="2021" name="Nat. Commun.">
        <title>Genetic determinants of endophytism in the Arabidopsis root mycobiome.</title>
        <authorList>
            <person name="Mesny F."/>
            <person name="Miyauchi S."/>
            <person name="Thiergart T."/>
            <person name="Pickel B."/>
            <person name="Atanasova L."/>
            <person name="Karlsson M."/>
            <person name="Huettel B."/>
            <person name="Barry K.W."/>
            <person name="Haridas S."/>
            <person name="Chen C."/>
            <person name="Bauer D."/>
            <person name="Andreopoulos W."/>
            <person name="Pangilinan J."/>
            <person name="LaButti K."/>
            <person name="Riley R."/>
            <person name="Lipzen A."/>
            <person name="Clum A."/>
            <person name="Drula E."/>
            <person name="Henrissat B."/>
            <person name="Kohler A."/>
            <person name="Grigoriev I.V."/>
            <person name="Martin F.M."/>
            <person name="Hacquard S."/>
        </authorList>
    </citation>
    <scope>NUCLEOTIDE SEQUENCE</scope>
    <source>
        <strain evidence="3">MPI-CAGE-AT-0147</strain>
    </source>
</reference>
<dbReference type="GO" id="GO:0010181">
    <property type="term" value="F:FMN binding"/>
    <property type="evidence" value="ECO:0007669"/>
    <property type="project" value="InterPro"/>
</dbReference>
<dbReference type="AlphaFoldDB" id="A0A9P9DZK3"/>
<dbReference type="PANTHER" id="PTHR22893">
    <property type="entry name" value="NADH OXIDOREDUCTASE-RELATED"/>
    <property type="match status" value="1"/>
</dbReference>
<dbReference type="OrthoDB" id="276546at2759"/>
<dbReference type="FunFam" id="3.20.20.70:FF:000138">
    <property type="entry name" value="NADPH dehydrogenase 1"/>
    <property type="match status" value="1"/>
</dbReference>
<dbReference type="EMBL" id="JAGMUV010000019">
    <property type="protein sequence ID" value="KAH7127301.1"/>
    <property type="molecule type" value="Genomic_DNA"/>
</dbReference>
<organism evidence="3 4">
    <name type="scientific">Dactylonectria macrodidyma</name>
    <dbReference type="NCBI Taxonomy" id="307937"/>
    <lineage>
        <taxon>Eukaryota</taxon>
        <taxon>Fungi</taxon>
        <taxon>Dikarya</taxon>
        <taxon>Ascomycota</taxon>
        <taxon>Pezizomycotina</taxon>
        <taxon>Sordariomycetes</taxon>
        <taxon>Hypocreomycetidae</taxon>
        <taxon>Hypocreales</taxon>
        <taxon>Nectriaceae</taxon>
        <taxon>Dactylonectria</taxon>
    </lineage>
</organism>
<keyword evidence="1" id="KW-0285">Flavoprotein</keyword>
<evidence type="ECO:0000256" key="1">
    <source>
        <dbReference type="ARBA" id="ARBA00022630"/>
    </source>
</evidence>
<dbReference type="Pfam" id="PF00724">
    <property type="entry name" value="Oxidored_FMN"/>
    <property type="match status" value="1"/>
</dbReference>
<evidence type="ECO:0000313" key="3">
    <source>
        <dbReference type="EMBL" id="KAH7127301.1"/>
    </source>
</evidence>
<dbReference type="InterPro" id="IPR013785">
    <property type="entry name" value="Aldolase_TIM"/>
</dbReference>
<accession>A0A9P9DZK3</accession>
<evidence type="ECO:0000313" key="4">
    <source>
        <dbReference type="Proteomes" id="UP000738349"/>
    </source>
</evidence>
<dbReference type="PANTHER" id="PTHR22893:SF91">
    <property type="entry name" value="NADPH DEHYDROGENASE 2-RELATED"/>
    <property type="match status" value="1"/>
</dbReference>
<dbReference type="InterPro" id="IPR045247">
    <property type="entry name" value="Oye-like"/>
</dbReference>
<sequence length="369" mass="40857">MAKSRLLTPLSVGNIQLKHRVGLCPLTRFRASDGHVPSDLMVEYYSQRGSVSGTLLVAEGTFISVEDGGYANVPGIYTKEQIEAWKKVTDAVHNNGSYMFCQLWALGRAADPEVTATEGTTIASSDVLPIDAKSPRPRRLTIDEIKLRVQNYVNAAKNAIAAGFDGVELHGANGYLIDQFLQDCCNQRDDEYGGSIENRSRFALEVVKAVSEAIGPERTAIRFSPWSTYNGMRMEDPIPQFSDIIEKLSKLNLAYLHLVESRIAGSADVEADDKLTFAYNLWDGPILVAGGLKPDVAHRLVDEEHPQKNIVAMFGRSFISTPDLPFRIAKGLDLNPYIRDTFYTAKSPVGYIDYPFSKEYLAERVAQRG</sequence>
<feature type="domain" description="NADH:flavin oxidoreductase/NADH oxidase N-terminal" evidence="2">
    <location>
        <begin position="6"/>
        <end position="335"/>
    </location>
</feature>
<evidence type="ECO:0000259" key="2">
    <source>
        <dbReference type="Pfam" id="PF00724"/>
    </source>
</evidence>
<dbReference type="Gene3D" id="3.20.20.70">
    <property type="entry name" value="Aldolase class I"/>
    <property type="match status" value="1"/>
</dbReference>
<dbReference type="Proteomes" id="UP000738349">
    <property type="component" value="Unassembled WGS sequence"/>
</dbReference>
<dbReference type="SUPFAM" id="SSF51395">
    <property type="entry name" value="FMN-linked oxidoreductases"/>
    <property type="match status" value="1"/>
</dbReference>
<gene>
    <name evidence="3" type="ORF">EDB81DRAFT_809025</name>
</gene>
<keyword evidence="4" id="KW-1185">Reference proteome</keyword>